<keyword evidence="8" id="KW-0460">Magnesium</keyword>
<dbReference type="PANTHER" id="PTHR11136:SF0">
    <property type="entry name" value="DIHYDROFOLATE SYNTHETASE-RELATED"/>
    <property type="match status" value="1"/>
</dbReference>
<dbReference type="EC" id="6.3.2.17" evidence="3"/>
<evidence type="ECO:0000256" key="6">
    <source>
        <dbReference type="ARBA" id="ARBA00022741"/>
    </source>
</evidence>
<evidence type="ECO:0000256" key="1">
    <source>
        <dbReference type="ARBA" id="ARBA00001946"/>
    </source>
</evidence>
<dbReference type="Proteomes" id="UP000321490">
    <property type="component" value="Unassembled WGS sequence"/>
</dbReference>
<keyword evidence="5" id="KW-0479">Metal-binding</keyword>
<reference evidence="14 15" key="1">
    <citation type="submission" date="2019-07" db="EMBL/GenBank/DDBJ databases">
        <title>R&amp;d 2014.</title>
        <authorList>
            <person name="Klenk H.-P."/>
        </authorList>
    </citation>
    <scope>NUCLEOTIDE SEQUENCE [LARGE SCALE GENOMIC DNA]</scope>
    <source>
        <strain evidence="14 15">DSM 45764</strain>
    </source>
</reference>
<dbReference type="GO" id="GO:0005737">
    <property type="term" value="C:cytoplasm"/>
    <property type="evidence" value="ECO:0007669"/>
    <property type="project" value="TreeGrafter"/>
</dbReference>
<dbReference type="Pfam" id="PF02875">
    <property type="entry name" value="Mur_ligase_C"/>
    <property type="match status" value="1"/>
</dbReference>
<name>A0A562IPQ4_9ACTN</name>
<keyword evidence="7 11" id="KW-0067">ATP-binding</keyword>
<evidence type="ECO:0000256" key="5">
    <source>
        <dbReference type="ARBA" id="ARBA00022723"/>
    </source>
</evidence>
<dbReference type="FunFam" id="3.40.1190.10:FF:000011">
    <property type="entry name" value="Folylpolyglutamate synthase/dihydrofolate synthase"/>
    <property type="match status" value="1"/>
</dbReference>
<evidence type="ECO:0000256" key="4">
    <source>
        <dbReference type="ARBA" id="ARBA00022598"/>
    </source>
</evidence>
<comment type="similarity">
    <text evidence="2 11">Belongs to the folylpolyglutamate synthase family.</text>
</comment>
<dbReference type="InterPro" id="IPR013221">
    <property type="entry name" value="Mur_ligase_cen"/>
</dbReference>
<protein>
    <recommendedName>
        <fullName evidence="3">tetrahydrofolate synthase</fullName>
        <ecNumber evidence="3">6.3.2.17</ecNumber>
    </recommendedName>
    <alternativeName>
        <fullName evidence="9">Tetrahydrofolylpolyglutamate synthase</fullName>
    </alternativeName>
</protein>
<comment type="cofactor">
    <cofactor evidence="1">
        <name>Mg(2+)</name>
        <dbReference type="ChEBI" id="CHEBI:18420"/>
    </cofactor>
</comment>
<evidence type="ECO:0000256" key="11">
    <source>
        <dbReference type="PIRNR" id="PIRNR001563"/>
    </source>
</evidence>
<evidence type="ECO:0000256" key="10">
    <source>
        <dbReference type="ARBA" id="ARBA00047493"/>
    </source>
</evidence>
<evidence type="ECO:0000259" key="13">
    <source>
        <dbReference type="Pfam" id="PF08245"/>
    </source>
</evidence>
<feature type="domain" description="Mur ligase C-terminal" evidence="12">
    <location>
        <begin position="307"/>
        <end position="431"/>
    </location>
</feature>
<evidence type="ECO:0000259" key="12">
    <source>
        <dbReference type="Pfam" id="PF02875"/>
    </source>
</evidence>
<dbReference type="GO" id="GO:0046872">
    <property type="term" value="F:metal ion binding"/>
    <property type="evidence" value="ECO:0007669"/>
    <property type="project" value="UniProtKB-KW"/>
</dbReference>
<gene>
    <name evidence="14" type="ORF">JD78_01237</name>
</gene>
<dbReference type="Gene3D" id="3.40.1190.10">
    <property type="entry name" value="Mur-like, catalytic domain"/>
    <property type="match status" value="1"/>
</dbReference>
<dbReference type="InterPro" id="IPR036615">
    <property type="entry name" value="Mur_ligase_C_dom_sf"/>
</dbReference>
<sequence>MTVPSPRPQSAPDVERALLRRWPESRLEPSLERMRAVMRAVGDPQDEVPVIHVTGTNGKTSTARIIDDLLRAGGLRVGRYTSPHLQSVRERIVLAGRPIDAGRFVDVHRRLEPAFGDVDGSSTTPLSFFEAITAMAFQAFAEDGLDVVVLEVGMGGAWDATNVADGRVAVVTPISLDHTEHLGPDEAAIAAEKAGIIKPGAVAVLAEQPAAAMPVLLERAASIGATVVHAGVDERVVRRTPDPDGQELDVRVQQGVHRGLRLPLLGRHQAGNTAVALVAAEAFLSSRGQQLDTGTVRAALAAVRSPGRLERVRTAPHVWVDASHNPAGMAVTAAAVRELSPPPHLIVVIAALADKDVRGMLRALRGTAAEVIVTENTSPRGMAAEDLGRLAAEELGPDRVVVERALPRALARAGERAVDHDGPAAVLVTGSVVTAGEARSLLDEGLR</sequence>
<evidence type="ECO:0000313" key="14">
    <source>
        <dbReference type="EMBL" id="TWH72715.1"/>
    </source>
</evidence>
<feature type="domain" description="Mur ligase central" evidence="13">
    <location>
        <begin position="53"/>
        <end position="280"/>
    </location>
</feature>
<dbReference type="InterPro" id="IPR001645">
    <property type="entry name" value="Folylpolyglutamate_synth"/>
</dbReference>
<evidence type="ECO:0000256" key="2">
    <source>
        <dbReference type="ARBA" id="ARBA00008276"/>
    </source>
</evidence>
<dbReference type="Gene3D" id="3.90.190.20">
    <property type="entry name" value="Mur ligase, C-terminal domain"/>
    <property type="match status" value="1"/>
</dbReference>
<dbReference type="EMBL" id="VLKF01000001">
    <property type="protein sequence ID" value="TWH72715.1"/>
    <property type="molecule type" value="Genomic_DNA"/>
</dbReference>
<keyword evidence="6 11" id="KW-0547">Nucleotide-binding</keyword>
<dbReference type="PANTHER" id="PTHR11136">
    <property type="entry name" value="FOLYLPOLYGLUTAMATE SYNTHASE-RELATED"/>
    <property type="match status" value="1"/>
</dbReference>
<organism evidence="14 15">
    <name type="scientific">Modestobacter roseus</name>
    <dbReference type="NCBI Taxonomy" id="1181884"/>
    <lineage>
        <taxon>Bacteria</taxon>
        <taxon>Bacillati</taxon>
        <taxon>Actinomycetota</taxon>
        <taxon>Actinomycetes</taxon>
        <taxon>Geodermatophilales</taxon>
        <taxon>Geodermatophilaceae</taxon>
        <taxon>Modestobacter</taxon>
    </lineage>
</organism>
<keyword evidence="15" id="KW-1185">Reference proteome</keyword>
<dbReference type="RefSeq" id="WP_153360933.1">
    <property type="nucleotide sequence ID" value="NZ_JABGDC010000164.1"/>
</dbReference>
<proteinExistence type="inferred from homology"/>
<dbReference type="GO" id="GO:0005524">
    <property type="term" value="F:ATP binding"/>
    <property type="evidence" value="ECO:0007669"/>
    <property type="project" value="UniProtKB-KW"/>
</dbReference>
<dbReference type="Pfam" id="PF08245">
    <property type="entry name" value="Mur_ligase_M"/>
    <property type="match status" value="1"/>
</dbReference>
<dbReference type="GO" id="GO:0004326">
    <property type="term" value="F:tetrahydrofolylpolyglutamate synthase activity"/>
    <property type="evidence" value="ECO:0007669"/>
    <property type="project" value="UniProtKB-EC"/>
</dbReference>
<dbReference type="SUPFAM" id="SSF53244">
    <property type="entry name" value="MurD-like peptide ligases, peptide-binding domain"/>
    <property type="match status" value="1"/>
</dbReference>
<accession>A0A562IPQ4</accession>
<evidence type="ECO:0000313" key="15">
    <source>
        <dbReference type="Proteomes" id="UP000321490"/>
    </source>
</evidence>
<comment type="catalytic activity">
    <reaction evidence="10">
        <text>(6S)-5,6,7,8-tetrahydrofolyl-(gamma-L-Glu)(n) + L-glutamate + ATP = (6S)-5,6,7,8-tetrahydrofolyl-(gamma-L-Glu)(n+1) + ADP + phosphate + H(+)</text>
        <dbReference type="Rhea" id="RHEA:10580"/>
        <dbReference type="Rhea" id="RHEA-COMP:14738"/>
        <dbReference type="Rhea" id="RHEA-COMP:14740"/>
        <dbReference type="ChEBI" id="CHEBI:15378"/>
        <dbReference type="ChEBI" id="CHEBI:29985"/>
        <dbReference type="ChEBI" id="CHEBI:30616"/>
        <dbReference type="ChEBI" id="CHEBI:43474"/>
        <dbReference type="ChEBI" id="CHEBI:141005"/>
        <dbReference type="ChEBI" id="CHEBI:456216"/>
        <dbReference type="EC" id="6.3.2.17"/>
    </reaction>
</comment>
<dbReference type="AlphaFoldDB" id="A0A562IPQ4"/>
<dbReference type="SUPFAM" id="SSF53623">
    <property type="entry name" value="MurD-like peptide ligases, catalytic domain"/>
    <property type="match status" value="1"/>
</dbReference>
<comment type="caution">
    <text evidence="14">The sequence shown here is derived from an EMBL/GenBank/DDBJ whole genome shotgun (WGS) entry which is preliminary data.</text>
</comment>
<dbReference type="GO" id="GO:0008841">
    <property type="term" value="F:dihydrofolate synthase activity"/>
    <property type="evidence" value="ECO:0007669"/>
    <property type="project" value="TreeGrafter"/>
</dbReference>
<dbReference type="InterPro" id="IPR036565">
    <property type="entry name" value="Mur-like_cat_sf"/>
</dbReference>
<dbReference type="NCBIfam" id="TIGR01499">
    <property type="entry name" value="folC"/>
    <property type="match status" value="1"/>
</dbReference>
<evidence type="ECO:0000256" key="8">
    <source>
        <dbReference type="ARBA" id="ARBA00022842"/>
    </source>
</evidence>
<dbReference type="OrthoDB" id="9809356at2"/>
<evidence type="ECO:0000256" key="7">
    <source>
        <dbReference type="ARBA" id="ARBA00022840"/>
    </source>
</evidence>
<keyword evidence="4 11" id="KW-0436">Ligase</keyword>
<dbReference type="PIRSF" id="PIRSF001563">
    <property type="entry name" value="Folylpolyglu_synth"/>
    <property type="match status" value="1"/>
</dbReference>
<dbReference type="InterPro" id="IPR004101">
    <property type="entry name" value="Mur_ligase_C"/>
</dbReference>
<evidence type="ECO:0000256" key="3">
    <source>
        <dbReference type="ARBA" id="ARBA00013025"/>
    </source>
</evidence>
<evidence type="ECO:0000256" key="9">
    <source>
        <dbReference type="ARBA" id="ARBA00030592"/>
    </source>
</evidence>